<protein>
    <submittedName>
        <fullName evidence="1">23S rRNA-intervening sequence protein</fullName>
    </submittedName>
</protein>
<gene>
    <name evidence="1" type="ORF">SAMN02745975_02874</name>
</gene>
<dbReference type="InterPro" id="IPR036583">
    <property type="entry name" value="23S_rRNA_IVS_sf"/>
</dbReference>
<evidence type="ECO:0000313" key="2">
    <source>
        <dbReference type="Proteomes" id="UP000184536"/>
    </source>
</evidence>
<name>A0A1M6M548_9FIRM</name>
<dbReference type="EMBL" id="FQZV01000041">
    <property type="protein sequence ID" value="SHJ78614.1"/>
    <property type="molecule type" value="Genomic_DNA"/>
</dbReference>
<dbReference type="RefSeq" id="WP_110941931.1">
    <property type="nucleotide sequence ID" value="NZ_FQZV01000041.1"/>
</dbReference>
<evidence type="ECO:0000313" key="1">
    <source>
        <dbReference type="EMBL" id="SHJ78614.1"/>
    </source>
</evidence>
<sequence>MGTRRNYQRKVSKNDNPLQILPVAADLIDYTLNLTDNKNHFPKKIRFTIVNRIQERVLSIYEKLLEANEIFPIRNETDRIRRLELQRAALADCKMLLFYIELSRKRGYIDKGSFEYWTKKTLDVKFMSAAWYKAEQEAAEKAASAPEENQ</sequence>
<dbReference type="AlphaFoldDB" id="A0A1M6M548"/>
<dbReference type="STRING" id="1121919.SAMN02745975_02874"/>
<dbReference type="InterPro" id="IPR055360">
    <property type="entry name" value="bAvd"/>
</dbReference>
<dbReference type="SUPFAM" id="SSF158446">
    <property type="entry name" value="IVS-encoded protein-like"/>
    <property type="match status" value="1"/>
</dbReference>
<dbReference type="Gene3D" id="1.20.1440.60">
    <property type="entry name" value="23S rRNA-intervening sequence"/>
    <property type="match status" value="1"/>
</dbReference>
<keyword evidence="2" id="KW-1185">Reference proteome</keyword>
<dbReference type="Proteomes" id="UP000184536">
    <property type="component" value="Unassembled WGS sequence"/>
</dbReference>
<dbReference type="CDD" id="cd16376">
    <property type="entry name" value="Avd_like"/>
    <property type="match status" value="1"/>
</dbReference>
<dbReference type="OrthoDB" id="2044173at2"/>
<proteinExistence type="predicted"/>
<reference evidence="2" key="1">
    <citation type="submission" date="2016-11" db="EMBL/GenBank/DDBJ databases">
        <authorList>
            <person name="Varghese N."/>
            <person name="Submissions S."/>
        </authorList>
    </citation>
    <scope>NUCLEOTIDE SEQUENCE [LARGE SCALE GENOMIC DNA]</scope>
    <source>
        <strain evidence="2">DSM 17957</strain>
    </source>
</reference>
<organism evidence="1 2">
    <name type="scientific">Geosporobacter subterraneus DSM 17957</name>
    <dbReference type="NCBI Taxonomy" id="1121919"/>
    <lineage>
        <taxon>Bacteria</taxon>
        <taxon>Bacillati</taxon>
        <taxon>Bacillota</taxon>
        <taxon>Clostridia</taxon>
        <taxon>Peptostreptococcales</taxon>
        <taxon>Thermotaleaceae</taxon>
        <taxon>Geosporobacter</taxon>
    </lineage>
</organism>
<accession>A0A1M6M548</accession>